<dbReference type="GO" id="GO:0015562">
    <property type="term" value="F:efflux transmembrane transporter activity"/>
    <property type="evidence" value="ECO:0007669"/>
    <property type="project" value="InterPro"/>
</dbReference>
<dbReference type="AlphaFoldDB" id="A0A127JPK9"/>
<evidence type="ECO:0000313" key="11">
    <source>
        <dbReference type="EMBL" id="AMO21931.1"/>
    </source>
</evidence>
<dbReference type="Proteomes" id="UP000070433">
    <property type="component" value="Chromosome"/>
</dbReference>
<feature type="chain" id="PRO_5007356365" evidence="9">
    <location>
        <begin position="22"/>
        <end position="475"/>
    </location>
</feature>
<proteinExistence type="inferred from homology"/>
<evidence type="ECO:0000256" key="7">
    <source>
        <dbReference type="ARBA" id="ARBA00023139"/>
    </source>
</evidence>
<gene>
    <name evidence="11" type="ORF">UC35_02415</name>
</gene>
<feature type="coiled-coil region" evidence="10">
    <location>
        <begin position="182"/>
        <end position="254"/>
    </location>
</feature>
<dbReference type="EMBL" id="CP010951">
    <property type="protein sequence ID" value="AMO21931.1"/>
    <property type="molecule type" value="Genomic_DNA"/>
</dbReference>
<dbReference type="SUPFAM" id="SSF56954">
    <property type="entry name" value="Outer membrane efflux proteins (OEP)"/>
    <property type="match status" value="1"/>
</dbReference>
<dbReference type="Pfam" id="PF02321">
    <property type="entry name" value="OEP"/>
    <property type="match status" value="2"/>
</dbReference>
<dbReference type="Gene3D" id="2.20.200.10">
    <property type="entry name" value="Outer membrane efflux proteins (OEP)"/>
    <property type="match status" value="1"/>
</dbReference>
<feature type="signal peptide" evidence="9">
    <location>
        <begin position="1"/>
        <end position="21"/>
    </location>
</feature>
<keyword evidence="7 9" id="KW-0564">Palmitate</keyword>
<evidence type="ECO:0000256" key="10">
    <source>
        <dbReference type="SAM" id="Coils"/>
    </source>
</evidence>
<dbReference type="Gene3D" id="1.20.1600.10">
    <property type="entry name" value="Outer membrane efflux proteins (OEP)"/>
    <property type="match status" value="1"/>
</dbReference>
<keyword evidence="6 9" id="KW-0472">Membrane</keyword>
<keyword evidence="10" id="KW-0175">Coiled coil</keyword>
<dbReference type="PANTHER" id="PTHR30203">
    <property type="entry name" value="OUTER MEMBRANE CATION EFFLUX PROTEIN"/>
    <property type="match status" value="1"/>
</dbReference>
<keyword evidence="5 9" id="KW-0732">Signal</keyword>
<evidence type="ECO:0000256" key="5">
    <source>
        <dbReference type="ARBA" id="ARBA00022729"/>
    </source>
</evidence>
<evidence type="ECO:0000256" key="1">
    <source>
        <dbReference type="ARBA" id="ARBA00004370"/>
    </source>
</evidence>
<comment type="similarity">
    <text evidence="2 9">Belongs to the outer membrane factor (OMF) (TC 1.B.17) family.</text>
</comment>
<dbReference type="PROSITE" id="PS51257">
    <property type="entry name" value="PROKAR_LIPOPROTEIN"/>
    <property type="match status" value="1"/>
</dbReference>
<keyword evidence="4 9" id="KW-0812">Transmembrane</keyword>
<name>A0A127JPK9_9BURK</name>
<dbReference type="InterPro" id="IPR010131">
    <property type="entry name" value="MdtP/NodT-like"/>
</dbReference>
<dbReference type="RefSeq" id="WP_061495831.1">
    <property type="nucleotide sequence ID" value="NZ_CP010951.1"/>
</dbReference>
<evidence type="ECO:0000256" key="8">
    <source>
        <dbReference type="ARBA" id="ARBA00023288"/>
    </source>
</evidence>
<keyword evidence="12" id="KW-1185">Reference proteome</keyword>
<dbReference type="PANTHER" id="PTHR30203:SF20">
    <property type="entry name" value="MULTIDRUG RESISTANCE OUTER MEMBRANE PROTEIN MDTP-RELATED"/>
    <property type="match status" value="1"/>
</dbReference>
<dbReference type="InterPro" id="IPR003423">
    <property type="entry name" value="OMP_efflux"/>
</dbReference>
<evidence type="ECO:0000256" key="2">
    <source>
        <dbReference type="ARBA" id="ARBA00007613"/>
    </source>
</evidence>
<protein>
    <submittedName>
        <fullName evidence="11">RND transporter</fullName>
    </submittedName>
</protein>
<dbReference type="PATRIC" id="fig|94132.3.peg.484"/>
<organism evidence="11 12">
    <name type="scientific">Ramlibacter tataouinensis</name>
    <dbReference type="NCBI Taxonomy" id="94132"/>
    <lineage>
        <taxon>Bacteria</taxon>
        <taxon>Pseudomonadati</taxon>
        <taxon>Pseudomonadota</taxon>
        <taxon>Betaproteobacteria</taxon>
        <taxon>Burkholderiales</taxon>
        <taxon>Comamonadaceae</taxon>
        <taxon>Ramlibacter</taxon>
    </lineage>
</organism>
<evidence type="ECO:0000256" key="9">
    <source>
        <dbReference type="RuleBase" id="RU362097"/>
    </source>
</evidence>
<evidence type="ECO:0000256" key="3">
    <source>
        <dbReference type="ARBA" id="ARBA00022452"/>
    </source>
</evidence>
<comment type="subcellular location">
    <subcellularLocation>
        <location evidence="9">Cell membrane</location>
        <topology evidence="9">Lipid-anchor</topology>
    </subcellularLocation>
    <subcellularLocation>
        <location evidence="1">Membrane</location>
    </subcellularLocation>
</comment>
<keyword evidence="8 9" id="KW-0449">Lipoprotein</keyword>
<evidence type="ECO:0000256" key="4">
    <source>
        <dbReference type="ARBA" id="ARBA00022692"/>
    </source>
</evidence>
<evidence type="ECO:0000313" key="12">
    <source>
        <dbReference type="Proteomes" id="UP000070433"/>
    </source>
</evidence>
<sequence>MKRARPGVLVAALALAGCADMAGIAPQSTLRTAESVGLAPGAAAPAFVPAAEWWRDFGDPQLDQLIAQALEGNPNLKIAQARLARAQAATEGARAATLPQVGGAIDLQRQRFTEHGLFPPPLAGSIVDTGTLQIEASWELDFFGKNRAALDATLRAADAAQADAQAARVLLAANVARAWFHLARVEDQLKVAQRTLAQRDETLRLVQDRVRAGLDSQLELRQSESALPEARQQIEALREQSEIARHAIAALTGQGNRPVQATPSLSGAKAIALPAELPADLLGRRPDIAAARLRVEASGHELQNAKAQFYPNVNLVAFAGLSSLGLGPLLDPGSRQWGVGPAIRLPLFEGGRLRANLRGVAADRDAAVESYNGAVLDAIRDTADQVASLQSITRQQAQQREAQAGAEAAYQIALQRYQAGLGTYLNVLSAETAVLNQRRLGVDLAARALDTQVALIRALGGGWQGERAAPAVATK</sequence>
<accession>A0A127JPK9</accession>
<reference evidence="11 12" key="1">
    <citation type="journal article" date="2014" name="Int. J. Syst. Evol. Microbiol.">
        <title>Ramlibacter solisilvae sp. nov., isolated from forest soil, and emended description of the genus Ramlibacter.</title>
        <authorList>
            <person name="Lee H.J."/>
            <person name="Lee S.H."/>
            <person name="Lee S.S."/>
            <person name="Lee J.S."/>
            <person name="Kim Y."/>
            <person name="Kim S.C."/>
            <person name="Jeon C.O."/>
        </authorList>
    </citation>
    <scope>NUCLEOTIDE SEQUENCE [LARGE SCALE GENOMIC DNA]</scope>
    <source>
        <strain evidence="11 12">5-10</strain>
    </source>
</reference>
<evidence type="ECO:0000256" key="6">
    <source>
        <dbReference type="ARBA" id="ARBA00023136"/>
    </source>
</evidence>
<keyword evidence="3 9" id="KW-1134">Transmembrane beta strand</keyword>
<dbReference type="NCBIfam" id="TIGR01845">
    <property type="entry name" value="outer_NodT"/>
    <property type="match status" value="1"/>
</dbReference>
<dbReference type="GO" id="GO:0005886">
    <property type="term" value="C:plasma membrane"/>
    <property type="evidence" value="ECO:0007669"/>
    <property type="project" value="UniProtKB-SubCell"/>
</dbReference>